<feature type="compositionally biased region" description="Basic and acidic residues" evidence="1">
    <location>
        <begin position="93"/>
        <end position="102"/>
    </location>
</feature>
<feature type="region of interest" description="Disordered" evidence="1">
    <location>
        <begin position="1"/>
        <end position="40"/>
    </location>
</feature>
<gene>
    <name evidence="2" type="ORF">ARALYDRAFT_359637</name>
</gene>
<feature type="compositionally biased region" description="Basic and acidic residues" evidence="1">
    <location>
        <begin position="15"/>
        <end position="30"/>
    </location>
</feature>
<feature type="region of interest" description="Disordered" evidence="1">
    <location>
        <begin position="83"/>
        <end position="102"/>
    </location>
</feature>
<dbReference type="Gramene" id="fgenesh1_pg.C_scaffold_549000001">
    <property type="protein sequence ID" value="fgenesh1_pg.C_scaffold_549000001"/>
    <property type="gene ID" value="fgenesh1_pg.C_scaffold_549000001"/>
</dbReference>
<dbReference type="EMBL" id="GL349071">
    <property type="protein sequence ID" value="EFH38661.1"/>
    <property type="molecule type" value="Genomic_DNA"/>
</dbReference>
<accession>D7MXS1</accession>
<name>D7MXS1_ARALL</name>
<protein>
    <submittedName>
        <fullName evidence="2">Predicted protein</fullName>
    </submittedName>
</protein>
<keyword evidence="3" id="KW-1185">Reference proteome</keyword>
<evidence type="ECO:0000313" key="3">
    <source>
        <dbReference type="Proteomes" id="UP000008694"/>
    </source>
</evidence>
<dbReference type="HOGENOM" id="CLU_2281309_0_0_1"/>
<dbReference type="Proteomes" id="UP000008694">
    <property type="component" value="Unassembled WGS sequence"/>
</dbReference>
<dbReference type="AlphaFoldDB" id="D7MXS1"/>
<organism evidence="3">
    <name type="scientific">Arabidopsis lyrata subsp. lyrata</name>
    <name type="common">Lyre-leaved rock-cress</name>
    <dbReference type="NCBI Taxonomy" id="81972"/>
    <lineage>
        <taxon>Eukaryota</taxon>
        <taxon>Viridiplantae</taxon>
        <taxon>Streptophyta</taxon>
        <taxon>Embryophyta</taxon>
        <taxon>Tracheophyta</taxon>
        <taxon>Spermatophyta</taxon>
        <taxon>Magnoliopsida</taxon>
        <taxon>eudicotyledons</taxon>
        <taxon>Gunneridae</taxon>
        <taxon>Pentapetalae</taxon>
        <taxon>rosids</taxon>
        <taxon>malvids</taxon>
        <taxon>Brassicales</taxon>
        <taxon>Brassicaceae</taxon>
        <taxon>Camelineae</taxon>
        <taxon>Arabidopsis</taxon>
    </lineage>
</organism>
<evidence type="ECO:0000313" key="2">
    <source>
        <dbReference type="EMBL" id="EFH38661.1"/>
    </source>
</evidence>
<sequence>MKEQSWPKHRPPHCLNEKYDERVVSSKQSEKQANLETPNAKAAEIAAFKASASATRTEETEGRDKDPLWISVNCALLTIHPRPQAIEGDSQEASEKHTAASL</sequence>
<evidence type="ECO:0000256" key="1">
    <source>
        <dbReference type="SAM" id="MobiDB-lite"/>
    </source>
</evidence>
<reference evidence="3" key="1">
    <citation type="journal article" date="2011" name="Nat. Genet.">
        <title>The Arabidopsis lyrata genome sequence and the basis of rapid genome size change.</title>
        <authorList>
            <person name="Hu T.T."/>
            <person name="Pattyn P."/>
            <person name="Bakker E.G."/>
            <person name="Cao J."/>
            <person name="Cheng J.-F."/>
            <person name="Clark R.M."/>
            <person name="Fahlgren N."/>
            <person name="Fawcett J.A."/>
            <person name="Grimwood J."/>
            <person name="Gundlach H."/>
            <person name="Haberer G."/>
            <person name="Hollister J.D."/>
            <person name="Ossowski S."/>
            <person name="Ottilar R.P."/>
            <person name="Salamov A.A."/>
            <person name="Schneeberger K."/>
            <person name="Spannagl M."/>
            <person name="Wang X."/>
            <person name="Yang L."/>
            <person name="Nasrallah M.E."/>
            <person name="Bergelson J."/>
            <person name="Carrington J.C."/>
            <person name="Gaut B.S."/>
            <person name="Schmutz J."/>
            <person name="Mayer K.F.X."/>
            <person name="Van de Peer Y."/>
            <person name="Grigoriev I.V."/>
            <person name="Nordborg M."/>
            <person name="Weigel D."/>
            <person name="Guo Y.-L."/>
        </authorList>
    </citation>
    <scope>NUCLEOTIDE SEQUENCE [LARGE SCALE GENOMIC DNA]</scope>
    <source>
        <strain evidence="3">cv. MN47</strain>
    </source>
</reference>
<proteinExistence type="predicted"/>